<dbReference type="PANTHER" id="PTHR30442:SF0">
    <property type="entry name" value="FE(3+) DICITRATE TRANSPORT PROTEIN FECA"/>
    <property type="match status" value="1"/>
</dbReference>
<comment type="subcellular location">
    <subcellularLocation>
        <location evidence="1 8">Cell outer membrane</location>
        <topology evidence="1 8">Multi-pass membrane protein</topology>
    </subcellularLocation>
</comment>
<dbReference type="Pfam" id="PF07715">
    <property type="entry name" value="Plug"/>
    <property type="match status" value="1"/>
</dbReference>
<sequence length="807" mass="91555">MKKFYTLLLLLAPLLNYGQYTLKGRITDAENKSTIPAVVVQEKTSGKQTKADASGTYLLEGLSEQRAQLTFFAFGYKTVNKTITLSNKETTFNIRLEPLSEQMNEVVVSEEYESDIVRLQAVEKSAIYEAKKNEVILAESLSANKASNNARQVYAKVPGLNIWESDGAGIQLSIGARGLDPSRTSNFNVRQNGYDISADPLGYPESYYTPPVEGLKKIEIVRGASSLQYGPQFGGMVNFVMKDGSDSNKPIHVQLRQSGGSYGFFNSFNALQGKQGKIHYYTFYQHKQGNGWRENSDFDLDMYYGTLSYHPTEKLSIKGEYTHMSYLAQQAGGLTRVQFEEDPRLSYRNRNWFQVDWNLFALTVDYKFNQNLSLNLRNFGLIGGRDALGNLQRIDRPDNIDENRNLFADDFANFGQELRLLYRYQVNGRPAAFLTGVRYFRGNTHRMQGDASPSEKPEFNFLHPNNVEDSDFDFQGTNLSFFVENVFNVTDRLSITPGARLEYIATDAKGYYQDKILVPDPETGLAMDSTFKVYEDKRSTRPVLIGGIGVSYRANAALEVYSNFSQNYRPINFNDIRVNNPNLVVDENIMDERGYNFDLGIRGGNKKVTFDVSTFFLKYNNKIGNIYVVDENYDAYRLRTNVANSIHVGLEAFGEINFMEVFNAPSADKQKVSLYTNLSLTNARYVNTDNNAINNKQVEQVPPINLKTGLLYKYDNFKTSLQFGYTHEHYTDATNAEWTPTEVEGLIPSYYVADLSMSYQYKFLVIEGNINNLTNNMYFTRRATGYPGPGIIPSEGRTMSLTLEVHF</sequence>
<keyword evidence="2 8" id="KW-0813">Transport</keyword>
<organism evidence="12 13">
    <name type="scientific">Algivirga pacifica</name>
    <dbReference type="NCBI Taxonomy" id="1162670"/>
    <lineage>
        <taxon>Bacteria</taxon>
        <taxon>Pseudomonadati</taxon>
        <taxon>Bacteroidota</taxon>
        <taxon>Cytophagia</taxon>
        <taxon>Cytophagales</taxon>
        <taxon>Flammeovirgaceae</taxon>
        <taxon>Algivirga</taxon>
    </lineage>
</organism>
<keyword evidence="7 8" id="KW-0998">Cell outer membrane</keyword>
<dbReference type="SUPFAM" id="SSF49464">
    <property type="entry name" value="Carboxypeptidase regulatory domain-like"/>
    <property type="match status" value="1"/>
</dbReference>
<evidence type="ECO:0000256" key="7">
    <source>
        <dbReference type="ARBA" id="ARBA00023237"/>
    </source>
</evidence>
<evidence type="ECO:0000259" key="10">
    <source>
        <dbReference type="Pfam" id="PF00593"/>
    </source>
</evidence>
<dbReference type="InterPro" id="IPR036942">
    <property type="entry name" value="Beta-barrel_TonB_sf"/>
</dbReference>
<dbReference type="Pfam" id="PF00593">
    <property type="entry name" value="TonB_dep_Rec_b-barrel"/>
    <property type="match status" value="1"/>
</dbReference>
<keyword evidence="12" id="KW-0675">Receptor</keyword>
<accession>A0ABP9DCA0</accession>
<dbReference type="InterPro" id="IPR008969">
    <property type="entry name" value="CarboxyPept-like_regulatory"/>
</dbReference>
<name>A0ABP9DCA0_9BACT</name>
<feature type="domain" description="TonB-dependent receptor-like beta-barrel" evidence="10">
    <location>
        <begin position="321"/>
        <end position="773"/>
    </location>
</feature>
<evidence type="ECO:0000256" key="6">
    <source>
        <dbReference type="ARBA" id="ARBA00023136"/>
    </source>
</evidence>
<dbReference type="Pfam" id="PF13715">
    <property type="entry name" value="CarbopepD_reg_2"/>
    <property type="match status" value="1"/>
</dbReference>
<keyword evidence="13" id="KW-1185">Reference proteome</keyword>
<dbReference type="InterPro" id="IPR039426">
    <property type="entry name" value="TonB-dep_rcpt-like"/>
</dbReference>
<dbReference type="SUPFAM" id="SSF56935">
    <property type="entry name" value="Porins"/>
    <property type="match status" value="1"/>
</dbReference>
<evidence type="ECO:0000256" key="1">
    <source>
        <dbReference type="ARBA" id="ARBA00004571"/>
    </source>
</evidence>
<keyword evidence="3 8" id="KW-1134">Transmembrane beta strand</keyword>
<evidence type="ECO:0000256" key="3">
    <source>
        <dbReference type="ARBA" id="ARBA00022452"/>
    </source>
</evidence>
<protein>
    <submittedName>
        <fullName evidence="12">TonB-dependent receptor</fullName>
    </submittedName>
</protein>
<comment type="similarity">
    <text evidence="8 9">Belongs to the TonB-dependent receptor family.</text>
</comment>
<evidence type="ECO:0000259" key="11">
    <source>
        <dbReference type="Pfam" id="PF07715"/>
    </source>
</evidence>
<evidence type="ECO:0000313" key="13">
    <source>
        <dbReference type="Proteomes" id="UP001500298"/>
    </source>
</evidence>
<dbReference type="RefSeq" id="WP_345371710.1">
    <property type="nucleotide sequence ID" value="NZ_BAABJX010000032.1"/>
</dbReference>
<dbReference type="EMBL" id="BAABJX010000032">
    <property type="protein sequence ID" value="GAA4836193.1"/>
    <property type="molecule type" value="Genomic_DNA"/>
</dbReference>
<dbReference type="Gene3D" id="2.170.130.10">
    <property type="entry name" value="TonB-dependent receptor, plug domain"/>
    <property type="match status" value="1"/>
</dbReference>
<evidence type="ECO:0000256" key="2">
    <source>
        <dbReference type="ARBA" id="ARBA00022448"/>
    </source>
</evidence>
<dbReference type="PROSITE" id="PS52016">
    <property type="entry name" value="TONB_DEPENDENT_REC_3"/>
    <property type="match status" value="1"/>
</dbReference>
<dbReference type="InterPro" id="IPR000531">
    <property type="entry name" value="Beta-barrel_TonB"/>
</dbReference>
<evidence type="ECO:0000256" key="8">
    <source>
        <dbReference type="PROSITE-ProRule" id="PRU01360"/>
    </source>
</evidence>
<evidence type="ECO:0000313" key="12">
    <source>
        <dbReference type="EMBL" id="GAA4836193.1"/>
    </source>
</evidence>
<keyword evidence="5 9" id="KW-0798">TonB box</keyword>
<evidence type="ECO:0000256" key="4">
    <source>
        <dbReference type="ARBA" id="ARBA00022692"/>
    </source>
</evidence>
<evidence type="ECO:0000256" key="9">
    <source>
        <dbReference type="RuleBase" id="RU003357"/>
    </source>
</evidence>
<reference evidence="13" key="1">
    <citation type="journal article" date="2019" name="Int. J. Syst. Evol. Microbiol.">
        <title>The Global Catalogue of Microorganisms (GCM) 10K type strain sequencing project: providing services to taxonomists for standard genome sequencing and annotation.</title>
        <authorList>
            <consortium name="The Broad Institute Genomics Platform"/>
            <consortium name="The Broad Institute Genome Sequencing Center for Infectious Disease"/>
            <person name="Wu L."/>
            <person name="Ma J."/>
        </authorList>
    </citation>
    <scope>NUCLEOTIDE SEQUENCE [LARGE SCALE GENOMIC DNA]</scope>
    <source>
        <strain evidence="13">JCM 18326</strain>
    </source>
</reference>
<dbReference type="Proteomes" id="UP001500298">
    <property type="component" value="Unassembled WGS sequence"/>
</dbReference>
<gene>
    <name evidence="12" type="ORF">GCM10023331_21780</name>
</gene>
<dbReference type="InterPro" id="IPR037066">
    <property type="entry name" value="Plug_dom_sf"/>
</dbReference>
<feature type="domain" description="TonB-dependent receptor plug" evidence="11">
    <location>
        <begin position="135"/>
        <end position="232"/>
    </location>
</feature>
<dbReference type="PANTHER" id="PTHR30442">
    <property type="entry name" value="IRON III DICITRATE TRANSPORT PROTEIN FECA"/>
    <property type="match status" value="1"/>
</dbReference>
<comment type="caution">
    <text evidence="12">The sequence shown here is derived from an EMBL/GenBank/DDBJ whole genome shotgun (WGS) entry which is preliminary data.</text>
</comment>
<keyword evidence="6 8" id="KW-0472">Membrane</keyword>
<proteinExistence type="inferred from homology"/>
<dbReference type="Gene3D" id="2.60.40.1120">
    <property type="entry name" value="Carboxypeptidase-like, regulatory domain"/>
    <property type="match status" value="1"/>
</dbReference>
<dbReference type="InterPro" id="IPR012910">
    <property type="entry name" value="Plug_dom"/>
</dbReference>
<evidence type="ECO:0000256" key="5">
    <source>
        <dbReference type="ARBA" id="ARBA00023077"/>
    </source>
</evidence>
<keyword evidence="4 8" id="KW-0812">Transmembrane</keyword>
<dbReference type="Gene3D" id="2.40.170.20">
    <property type="entry name" value="TonB-dependent receptor, beta-barrel domain"/>
    <property type="match status" value="1"/>
</dbReference>